<proteinExistence type="predicted"/>
<keyword evidence="3" id="KW-1185">Reference proteome</keyword>
<organism evidence="2 3">
    <name type="scientific">Malus baccata</name>
    <name type="common">Siberian crab apple</name>
    <name type="synonym">Pyrus baccata</name>
    <dbReference type="NCBI Taxonomy" id="106549"/>
    <lineage>
        <taxon>Eukaryota</taxon>
        <taxon>Viridiplantae</taxon>
        <taxon>Streptophyta</taxon>
        <taxon>Embryophyta</taxon>
        <taxon>Tracheophyta</taxon>
        <taxon>Spermatophyta</taxon>
        <taxon>Magnoliopsida</taxon>
        <taxon>eudicotyledons</taxon>
        <taxon>Gunneridae</taxon>
        <taxon>Pentapetalae</taxon>
        <taxon>rosids</taxon>
        <taxon>fabids</taxon>
        <taxon>Rosales</taxon>
        <taxon>Rosaceae</taxon>
        <taxon>Amygdaloideae</taxon>
        <taxon>Maleae</taxon>
        <taxon>Malus</taxon>
    </lineage>
</organism>
<feature type="region of interest" description="Disordered" evidence="1">
    <location>
        <begin position="69"/>
        <end position="95"/>
    </location>
</feature>
<evidence type="ECO:0000313" key="2">
    <source>
        <dbReference type="EMBL" id="TQD80336.1"/>
    </source>
</evidence>
<dbReference type="Proteomes" id="UP000315295">
    <property type="component" value="Unassembled WGS sequence"/>
</dbReference>
<evidence type="ECO:0000256" key="1">
    <source>
        <dbReference type="SAM" id="MobiDB-lite"/>
    </source>
</evidence>
<sequence length="95" mass="10430">MANHLDPPYHPNLPEISATCLAIEATTAENVPSESTEEDHTPPPTPPALSVLYWTPLWRCLERISPTEAAPVEAPPTMRSHGPNSQMKVLPDNPR</sequence>
<feature type="region of interest" description="Disordered" evidence="1">
    <location>
        <begin position="25"/>
        <end position="48"/>
    </location>
</feature>
<evidence type="ECO:0000313" key="3">
    <source>
        <dbReference type="Proteomes" id="UP000315295"/>
    </source>
</evidence>
<dbReference type="EMBL" id="VIEB01000812">
    <property type="protein sequence ID" value="TQD80336.1"/>
    <property type="molecule type" value="Genomic_DNA"/>
</dbReference>
<comment type="caution">
    <text evidence="2">The sequence shown here is derived from an EMBL/GenBank/DDBJ whole genome shotgun (WGS) entry which is preliminary data.</text>
</comment>
<accession>A0A540L1H4</accession>
<gene>
    <name evidence="2" type="ORF">C1H46_034092</name>
</gene>
<dbReference type="AlphaFoldDB" id="A0A540L1H4"/>
<name>A0A540L1H4_MALBA</name>
<reference evidence="2 3" key="1">
    <citation type="journal article" date="2019" name="G3 (Bethesda)">
        <title>Sequencing of a Wild Apple (Malus baccata) Genome Unravels the Differences Between Cultivated and Wild Apple Species Regarding Disease Resistance and Cold Tolerance.</title>
        <authorList>
            <person name="Chen X."/>
        </authorList>
    </citation>
    <scope>NUCLEOTIDE SEQUENCE [LARGE SCALE GENOMIC DNA]</scope>
    <source>
        <strain evidence="3">cv. Shandingzi</strain>
        <tissue evidence="2">Leaves</tissue>
    </source>
</reference>
<protein>
    <submittedName>
        <fullName evidence="2">Uncharacterized protein</fullName>
    </submittedName>
</protein>